<dbReference type="Gene3D" id="3.40.50.720">
    <property type="entry name" value="NAD(P)-binding Rossmann-like Domain"/>
    <property type="match status" value="1"/>
</dbReference>
<dbReference type="PIRSF" id="PIRSF000193">
    <property type="entry name" value="Pyrrol-5-carb_rd"/>
    <property type="match status" value="1"/>
</dbReference>
<dbReference type="EMBL" id="REFO01000010">
    <property type="protein sequence ID" value="RMA97525.1"/>
    <property type="molecule type" value="Genomic_DNA"/>
</dbReference>
<dbReference type="Proteomes" id="UP000280842">
    <property type="component" value="Unassembled WGS sequence"/>
</dbReference>
<organism evidence="10 11">
    <name type="scientific">Hydrogenothermus marinus</name>
    <dbReference type="NCBI Taxonomy" id="133270"/>
    <lineage>
        <taxon>Bacteria</taxon>
        <taxon>Pseudomonadati</taxon>
        <taxon>Aquificota</taxon>
        <taxon>Aquificia</taxon>
        <taxon>Aquificales</taxon>
        <taxon>Hydrogenothermaceae</taxon>
        <taxon>Hydrogenothermus</taxon>
    </lineage>
</organism>
<evidence type="ECO:0000256" key="3">
    <source>
        <dbReference type="ARBA" id="ARBA00023002"/>
    </source>
</evidence>
<dbReference type="AlphaFoldDB" id="A0A3M0BSN3"/>
<evidence type="ECO:0000259" key="9">
    <source>
        <dbReference type="Pfam" id="PF14748"/>
    </source>
</evidence>
<keyword evidence="4" id="KW-0963">Cytoplasm</keyword>
<feature type="binding site" evidence="6">
    <location>
        <position position="52"/>
    </location>
    <ligand>
        <name>NADPH</name>
        <dbReference type="ChEBI" id="CHEBI:57783"/>
    </ligand>
</feature>
<dbReference type="SUPFAM" id="SSF51735">
    <property type="entry name" value="NAD(P)-binding Rossmann-fold domains"/>
    <property type="match status" value="1"/>
</dbReference>
<dbReference type="EC" id="1.5.1.2" evidence="4 5"/>
<dbReference type="PANTHER" id="PTHR11645:SF0">
    <property type="entry name" value="PYRROLINE-5-CARBOXYLATE REDUCTASE 3"/>
    <property type="match status" value="1"/>
</dbReference>
<accession>A0A3M0BSN3</accession>
<keyword evidence="3 4" id="KW-0560">Oxidoreductase</keyword>
<protein>
    <recommendedName>
        <fullName evidence="4 5">Pyrroline-5-carboxylate reductase</fullName>
        <shortName evidence="4">P5C reductase</shortName>
        <shortName evidence="4">P5CR</shortName>
        <ecNumber evidence="4 5">1.5.1.2</ecNumber>
    </recommendedName>
    <alternativeName>
        <fullName evidence="4">PCA reductase</fullName>
    </alternativeName>
</protein>
<comment type="subcellular location">
    <subcellularLocation>
        <location evidence="4">Cytoplasm</location>
    </subcellularLocation>
</comment>
<keyword evidence="4 7" id="KW-0641">Proline biosynthesis</keyword>
<dbReference type="GO" id="GO:0055129">
    <property type="term" value="P:L-proline biosynthetic process"/>
    <property type="evidence" value="ECO:0007669"/>
    <property type="project" value="UniProtKB-UniRule"/>
</dbReference>
<keyword evidence="11" id="KW-1185">Reference proteome</keyword>
<comment type="pathway">
    <text evidence="4 7">Amino-acid biosynthesis; L-proline biosynthesis; L-proline from L-glutamate 5-semialdehyde: step 1/1.</text>
</comment>
<dbReference type="SUPFAM" id="SSF48179">
    <property type="entry name" value="6-phosphogluconate dehydrogenase C-terminal domain-like"/>
    <property type="match status" value="1"/>
</dbReference>
<comment type="similarity">
    <text evidence="1 4 7">Belongs to the pyrroline-5-carboxylate reductase family.</text>
</comment>
<dbReference type="InterPro" id="IPR029036">
    <property type="entry name" value="P5CR_dimer"/>
</dbReference>
<gene>
    <name evidence="4" type="primary">proC</name>
    <name evidence="10" type="ORF">CLV39_0138</name>
</gene>
<evidence type="ECO:0000256" key="5">
    <source>
        <dbReference type="NCBIfam" id="TIGR00112"/>
    </source>
</evidence>
<comment type="function">
    <text evidence="4">Catalyzes the reduction of 1-pyrroline-5-carboxylate (PCA) to L-proline.</text>
</comment>
<evidence type="ECO:0000313" key="11">
    <source>
        <dbReference type="Proteomes" id="UP000280842"/>
    </source>
</evidence>
<dbReference type="NCBIfam" id="TIGR00112">
    <property type="entry name" value="proC"/>
    <property type="match status" value="1"/>
</dbReference>
<dbReference type="InterPro" id="IPR008927">
    <property type="entry name" value="6-PGluconate_DH-like_C_sf"/>
</dbReference>
<comment type="caution">
    <text evidence="10">The sequence shown here is derived from an EMBL/GenBank/DDBJ whole genome shotgun (WGS) entry which is preliminary data.</text>
</comment>
<dbReference type="Pfam" id="PF14748">
    <property type="entry name" value="P5CR_dimer"/>
    <property type="match status" value="1"/>
</dbReference>
<keyword evidence="4 7" id="KW-0028">Amino-acid biosynthesis</keyword>
<evidence type="ECO:0000256" key="2">
    <source>
        <dbReference type="ARBA" id="ARBA00022857"/>
    </source>
</evidence>
<evidence type="ECO:0000256" key="6">
    <source>
        <dbReference type="PIRSR" id="PIRSR000193-1"/>
    </source>
</evidence>
<dbReference type="HAMAP" id="MF_01925">
    <property type="entry name" value="P5C_reductase"/>
    <property type="match status" value="1"/>
</dbReference>
<comment type="catalytic activity">
    <reaction evidence="4 7">
        <text>L-proline + NADP(+) = (S)-1-pyrroline-5-carboxylate + NADPH + 2 H(+)</text>
        <dbReference type="Rhea" id="RHEA:14109"/>
        <dbReference type="ChEBI" id="CHEBI:15378"/>
        <dbReference type="ChEBI" id="CHEBI:17388"/>
        <dbReference type="ChEBI" id="CHEBI:57783"/>
        <dbReference type="ChEBI" id="CHEBI:58349"/>
        <dbReference type="ChEBI" id="CHEBI:60039"/>
        <dbReference type="EC" id="1.5.1.2"/>
    </reaction>
</comment>
<dbReference type="InterPro" id="IPR036291">
    <property type="entry name" value="NAD(P)-bd_dom_sf"/>
</dbReference>
<dbReference type="RefSeq" id="WP_245960263.1">
    <property type="nucleotide sequence ID" value="NZ_REFO01000010.1"/>
</dbReference>
<evidence type="ECO:0000256" key="1">
    <source>
        <dbReference type="ARBA" id="ARBA00005525"/>
    </source>
</evidence>
<feature type="domain" description="Pyrroline-5-carboxylate reductase catalytic N-terminal" evidence="8">
    <location>
        <begin position="2"/>
        <end position="93"/>
    </location>
</feature>
<dbReference type="UniPathway" id="UPA00098">
    <property type="reaction ID" value="UER00361"/>
</dbReference>
<dbReference type="InterPro" id="IPR028939">
    <property type="entry name" value="P5C_Rdtase_cat_N"/>
</dbReference>
<dbReference type="FunFam" id="1.10.3730.10:FF:000001">
    <property type="entry name" value="Pyrroline-5-carboxylate reductase"/>
    <property type="match status" value="1"/>
</dbReference>
<reference evidence="10 11" key="1">
    <citation type="submission" date="2018-10" db="EMBL/GenBank/DDBJ databases">
        <title>Genomic Encyclopedia of Archaeal and Bacterial Type Strains, Phase II (KMG-II): from individual species to whole genera.</title>
        <authorList>
            <person name="Goeker M."/>
        </authorList>
    </citation>
    <scope>NUCLEOTIDE SEQUENCE [LARGE SCALE GENOMIC DNA]</scope>
    <source>
        <strain evidence="10 11">VM1</strain>
    </source>
</reference>
<dbReference type="PANTHER" id="PTHR11645">
    <property type="entry name" value="PYRROLINE-5-CARBOXYLATE REDUCTASE"/>
    <property type="match status" value="1"/>
</dbReference>
<sequence length="260" mass="28540">MQIGIIGVGNMGEAILKGLISVVNPENIYVSDINQERLNYIEKKYKVKSLKNEELVKNSDIIFLVVKPKDFENTANQIKVISDNKIIISSIAGLKIEKIKNILNKSYIVRIMPNTPASVKESATGISFENNFPEEKKEIVINLINSFGKGFVISEDLMDAFTGLSGSGPAYILTIVDALAQAGVKQGFSYNQALNIVIQTLKGTAILLEETKEHPASLRDKITSPAGTTIYGLHALEKGKIRDTLINCVEEATKRSKELS</sequence>
<feature type="domain" description="Pyrroline-5-carboxylate reductase dimerisation" evidence="9">
    <location>
        <begin position="155"/>
        <end position="259"/>
    </location>
</feature>
<evidence type="ECO:0000256" key="4">
    <source>
        <dbReference type="HAMAP-Rule" id="MF_01925"/>
    </source>
</evidence>
<keyword evidence="2 4" id="KW-0521">NADP</keyword>
<evidence type="ECO:0000256" key="7">
    <source>
        <dbReference type="RuleBase" id="RU003903"/>
    </source>
</evidence>
<feature type="binding site" evidence="6">
    <location>
        <begin position="6"/>
        <end position="11"/>
    </location>
    <ligand>
        <name>NADP(+)</name>
        <dbReference type="ChEBI" id="CHEBI:58349"/>
    </ligand>
</feature>
<name>A0A3M0BSN3_9AQUI</name>
<evidence type="ECO:0000259" key="8">
    <source>
        <dbReference type="Pfam" id="PF03807"/>
    </source>
</evidence>
<dbReference type="Gene3D" id="1.10.3730.10">
    <property type="entry name" value="ProC C-terminal domain-like"/>
    <property type="match status" value="1"/>
</dbReference>
<dbReference type="GO" id="GO:0005737">
    <property type="term" value="C:cytoplasm"/>
    <property type="evidence" value="ECO:0007669"/>
    <property type="project" value="UniProtKB-SubCell"/>
</dbReference>
<dbReference type="PROSITE" id="PS00521">
    <property type="entry name" value="P5CR"/>
    <property type="match status" value="1"/>
</dbReference>
<proteinExistence type="inferred from homology"/>
<dbReference type="InterPro" id="IPR000304">
    <property type="entry name" value="Pyrroline-COOH_reductase"/>
</dbReference>
<dbReference type="InterPro" id="IPR053790">
    <property type="entry name" value="P5CR-like_CS"/>
</dbReference>
<dbReference type="Pfam" id="PF03807">
    <property type="entry name" value="F420_oxidored"/>
    <property type="match status" value="1"/>
</dbReference>
<evidence type="ECO:0000313" key="10">
    <source>
        <dbReference type="EMBL" id="RMA97525.1"/>
    </source>
</evidence>
<dbReference type="GO" id="GO:0004735">
    <property type="term" value="F:pyrroline-5-carboxylate reductase activity"/>
    <property type="evidence" value="ECO:0007669"/>
    <property type="project" value="UniProtKB-UniRule"/>
</dbReference>
<comment type="catalytic activity">
    <reaction evidence="4">
        <text>L-proline + NAD(+) = (S)-1-pyrroline-5-carboxylate + NADH + 2 H(+)</text>
        <dbReference type="Rhea" id="RHEA:14105"/>
        <dbReference type="ChEBI" id="CHEBI:15378"/>
        <dbReference type="ChEBI" id="CHEBI:17388"/>
        <dbReference type="ChEBI" id="CHEBI:57540"/>
        <dbReference type="ChEBI" id="CHEBI:57945"/>
        <dbReference type="ChEBI" id="CHEBI:60039"/>
        <dbReference type="EC" id="1.5.1.2"/>
    </reaction>
</comment>